<dbReference type="PANTHER" id="PTHR12110:SF21">
    <property type="entry name" value="XYLOSE ISOMERASE-LIKE TIM BARREL DOMAIN-CONTAINING PROTEIN"/>
    <property type="match status" value="1"/>
</dbReference>
<dbReference type="Proteomes" id="UP000807825">
    <property type="component" value="Unassembled WGS sequence"/>
</dbReference>
<dbReference type="EMBL" id="JACRDE010000362">
    <property type="protein sequence ID" value="MBI5250570.1"/>
    <property type="molecule type" value="Genomic_DNA"/>
</dbReference>
<reference evidence="2" key="1">
    <citation type="submission" date="2020-07" db="EMBL/GenBank/DDBJ databases">
        <title>Huge and variable diversity of episymbiotic CPR bacteria and DPANN archaea in groundwater ecosystems.</title>
        <authorList>
            <person name="He C.Y."/>
            <person name="Keren R."/>
            <person name="Whittaker M."/>
            <person name="Farag I.F."/>
            <person name="Doudna J."/>
            <person name="Cate J.H.D."/>
            <person name="Banfield J.F."/>
        </authorList>
    </citation>
    <scope>NUCLEOTIDE SEQUENCE</scope>
    <source>
        <strain evidence="2">NC_groundwater_1664_Pr3_B-0.1um_52_9</strain>
    </source>
</reference>
<evidence type="ECO:0000259" key="1">
    <source>
        <dbReference type="Pfam" id="PF01261"/>
    </source>
</evidence>
<keyword evidence="2" id="KW-0413">Isomerase</keyword>
<name>A0A9D6V4N4_9BACT</name>
<feature type="domain" description="Xylose isomerase-like TIM barrel" evidence="1">
    <location>
        <begin position="18"/>
        <end position="249"/>
    </location>
</feature>
<dbReference type="GO" id="GO:0016853">
    <property type="term" value="F:isomerase activity"/>
    <property type="evidence" value="ECO:0007669"/>
    <property type="project" value="UniProtKB-KW"/>
</dbReference>
<dbReference type="PANTHER" id="PTHR12110">
    <property type="entry name" value="HYDROXYPYRUVATE ISOMERASE"/>
    <property type="match status" value="1"/>
</dbReference>
<proteinExistence type="predicted"/>
<protein>
    <submittedName>
        <fullName evidence="2">Sugar phosphate isomerase/epimerase</fullName>
    </submittedName>
</protein>
<sequence length="262" mass="29606">MQYGAMNFPVRPVLQELESIAALGFDYLELTMDPPHAHHSTIRAQKDDLLMSLERHRMPVICHLPTFLGLADLTESIRAASVKEMLESLDMAAELNPLKVVLHPGYVTGLGLFVFDRAREYAMESLNVIVQRAHRLGLTLCLENMFPRTNSLCEPDEFERIFQRFPNLKFTLDVGHANIGGKGGKRVLEFITKFPDRLAHVHASDNFGKEDNHLPLGAGTVDFVKIAKAIQEIGYDSTVTFEVFSRDKSYLKTSREKFEAML</sequence>
<dbReference type="InterPro" id="IPR013022">
    <property type="entry name" value="Xyl_isomerase-like_TIM-brl"/>
</dbReference>
<organism evidence="2 3">
    <name type="scientific">Desulfomonile tiedjei</name>
    <dbReference type="NCBI Taxonomy" id="2358"/>
    <lineage>
        <taxon>Bacteria</taxon>
        <taxon>Pseudomonadati</taxon>
        <taxon>Thermodesulfobacteriota</taxon>
        <taxon>Desulfomonilia</taxon>
        <taxon>Desulfomonilales</taxon>
        <taxon>Desulfomonilaceae</taxon>
        <taxon>Desulfomonile</taxon>
    </lineage>
</organism>
<evidence type="ECO:0000313" key="2">
    <source>
        <dbReference type="EMBL" id="MBI5250570.1"/>
    </source>
</evidence>
<gene>
    <name evidence="2" type="ORF">HY912_13855</name>
</gene>
<dbReference type="InterPro" id="IPR036237">
    <property type="entry name" value="Xyl_isomerase-like_sf"/>
</dbReference>
<accession>A0A9D6V4N4</accession>
<evidence type="ECO:0000313" key="3">
    <source>
        <dbReference type="Proteomes" id="UP000807825"/>
    </source>
</evidence>
<dbReference type="SUPFAM" id="SSF51658">
    <property type="entry name" value="Xylose isomerase-like"/>
    <property type="match status" value="1"/>
</dbReference>
<dbReference type="InterPro" id="IPR050312">
    <property type="entry name" value="IolE/XylAMocC-like"/>
</dbReference>
<comment type="caution">
    <text evidence="2">The sequence shown here is derived from an EMBL/GenBank/DDBJ whole genome shotgun (WGS) entry which is preliminary data.</text>
</comment>
<dbReference type="Pfam" id="PF01261">
    <property type="entry name" value="AP_endonuc_2"/>
    <property type="match status" value="1"/>
</dbReference>
<dbReference type="AlphaFoldDB" id="A0A9D6V4N4"/>
<dbReference type="Gene3D" id="3.20.20.150">
    <property type="entry name" value="Divalent-metal-dependent TIM barrel enzymes"/>
    <property type="match status" value="1"/>
</dbReference>